<dbReference type="HAMAP" id="MF_00427">
    <property type="entry name" value="NqrC"/>
    <property type="match status" value="1"/>
</dbReference>
<evidence type="ECO:0000313" key="20">
    <source>
        <dbReference type="Proteomes" id="UP000075583"/>
    </source>
</evidence>
<dbReference type="GO" id="GO:0010181">
    <property type="term" value="F:FMN binding"/>
    <property type="evidence" value="ECO:0007669"/>
    <property type="project" value="UniProtKB-UniRule"/>
</dbReference>
<evidence type="ECO:0000313" key="19">
    <source>
        <dbReference type="EMBL" id="KYG71753.1"/>
    </source>
</evidence>
<keyword evidence="11 16" id="KW-0915">Sodium</keyword>
<keyword evidence="3" id="KW-0997">Cell inner membrane</keyword>
<keyword evidence="15 16" id="KW-0739">Sodium transport</keyword>
<dbReference type="OrthoDB" id="9813828at2"/>
<dbReference type="InterPro" id="IPR010204">
    <property type="entry name" value="NqrC"/>
</dbReference>
<evidence type="ECO:0000256" key="13">
    <source>
        <dbReference type="ARBA" id="ARBA00023075"/>
    </source>
</evidence>
<dbReference type="InterPro" id="IPR007329">
    <property type="entry name" value="FMN-bd"/>
</dbReference>
<keyword evidence="1 16" id="KW-0813">Transport</keyword>
<dbReference type="Pfam" id="PF04205">
    <property type="entry name" value="FMN_bind"/>
    <property type="match status" value="1"/>
</dbReference>
<evidence type="ECO:0000256" key="1">
    <source>
        <dbReference type="ARBA" id="ARBA00022448"/>
    </source>
</evidence>
<dbReference type="PANTHER" id="PTHR37838:SF1">
    <property type="entry name" value="NA(+)-TRANSLOCATING NADH-QUINONE REDUCTASE SUBUNIT C"/>
    <property type="match status" value="1"/>
</dbReference>
<name>A0A150WZ54_ROSEK</name>
<dbReference type="NCBIfam" id="TIGR01938">
    <property type="entry name" value="nqrC"/>
    <property type="match status" value="1"/>
</dbReference>
<evidence type="ECO:0000256" key="14">
    <source>
        <dbReference type="ARBA" id="ARBA00023136"/>
    </source>
</evidence>
<evidence type="ECO:0000256" key="6">
    <source>
        <dbReference type="ARBA" id="ARBA00022643"/>
    </source>
</evidence>
<keyword evidence="12 16" id="KW-0406">Ion transport</keyword>
<feature type="modified residue" description="FMN phosphoryl threonine" evidence="16">
    <location>
        <position position="219"/>
    </location>
</feature>
<dbReference type="STRING" id="279360.MB14_10580"/>
<evidence type="ECO:0000256" key="11">
    <source>
        <dbReference type="ARBA" id="ARBA00023053"/>
    </source>
</evidence>
<comment type="caution">
    <text evidence="16">Lacks conserved residue(s) required for the propagation of feature annotation.</text>
</comment>
<dbReference type="Proteomes" id="UP000075583">
    <property type="component" value="Unassembled WGS sequence"/>
</dbReference>
<evidence type="ECO:0000256" key="8">
    <source>
        <dbReference type="ARBA" id="ARBA00022967"/>
    </source>
</evidence>
<dbReference type="PIRSF" id="PIRSF009437">
    <property type="entry name" value="NQR-1_subunit_C"/>
    <property type="match status" value="1"/>
</dbReference>
<evidence type="ECO:0000259" key="18">
    <source>
        <dbReference type="SMART" id="SM00900"/>
    </source>
</evidence>
<comment type="catalytic activity">
    <reaction evidence="16 17">
        <text>a ubiquinone + n Na(+)(in) + NADH + H(+) = a ubiquinol + n Na(+)(out) + NAD(+)</text>
        <dbReference type="Rhea" id="RHEA:47748"/>
        <dbReference type="Rhea" id="RHEA-COMP:9565"/>
        <dbReference type="Rhea" id="RHEA-COMP:9566"/>
        <dbReference type="ChEBI" id="CHEBI:15378"/>
        <dbReference type="ChEBI" id="CHEBI:16389"/>
        <dbReference type="ChEBI" id="CHEBI:17976"/>
        <dbReference type="ChEBI" id="CHEBI:29101"/>
        <dbReference type="ChEBI" id="CHEBI:57540"/>
        <dbReference type="ChEBI" id="CHEBI:57945"/>
        <dbReference type="EC" id="7.2.1.1"/>
    </reaction>
</comment>
<keyword evidence="9 16" id="KW-1133">Transmembrane helix</keyword>
<comment type="function">
    <text evidence="16">NQR complex catalyzes the reduction of ubiquinone-1 to ubiquinol by two successive reactions, coupled with the transport of Na(+) ions from the cytoplasm to the periplasm. NqrA to NqrE are probably involved in the second step, the conversion of ubisemiquinone to ubiquinol.</text>
</comment>
<keyword evidence="10 16" id="KW-0520">NAD</keyword>
<evidence type="ECO:0000256" key="12">
    <source>
        <dbReference type="ARBA" id="ARBA00023065"/>
    </source>
</evidence>
<keyword evidence="20" id="KW-1185">Reference proteome</keyword>
<keyword evidence="14 16" id="KW-0472">Membrane</keyword>
<comment type="caution">
    <text evidence="19">The sequence shown here is derived from an EMBL/GenBank/DDBJ whole genome shotgun (WGS) entry which is preliminary data.</text>
</comment>
<dbReference type="GO" id="GO:0005886">
    <property type="term" value="C:plasma membrane"/>
    <property type="evidence" value="ECO:0007669"/>
    <property type="project" value="UniProtKB-SubCell"/>
</dbReference>
<evidence type="ECO:0000256" key="3">
    <source>
        <dbReference type="ARBA" id="ARBA00022519"/>
    </source>
</evidence>
<evidence type="ECO:0000256" key="2">
    <source>
        <dbReference type="ARBA" id="ARBA00022475"/>
    </source>
</evidence>
<keyword evidence="4 16" id="KW-0597">Phosphoprotein</keyword>
<comment type="cofactor">
    <cofactor evidence="16 17">
        <name>FMN</name>
        <dbReference type="ChEBI" id="CHEBI:58210"/>
    </cofactor>
</comment>
<proteinExistence type="inferred from homology"/>
<dbReference type="SMART" id="SM00900">
    <property type="entry name" value="FMN_bind"/>
    <property type="match status" value="1"/>
</dbReference>
<dbReference type="GO" id="GO:0016655">
    <property type="term" value="F:oxidoreductase activity, acting on NAD(P)H, quinone or similar compound as acceptor"/>
    <property type="evidence" value="ECO:0007669"/>
    <property type="project" value="UniProtKB-UniRule"/>
</dbReference>
<protein>
    <recommendedName>
        <fullName evidence="16 17">Na(+)-translocating NADH-quinone reductase subunit C</fullName>
        <shortName evidence="16 17">Na(+)-NQR subunit C</shortName>
        <shortName evidence="16 17">Na(+)-translocating NQR subunit C</shortName>
        <ecNumber evidence="16 17">7.2.1.1</ecNumber>
    </recommendedName>
    <alternativeName>
        <fullName evidence="16 17">NQR complex subunit C</fullName>
    </alternativeName>
    <alternativeName>
        <fullName evidence="16 17">NQR-1 subunit C</fullName>
    </alternativeName>
</protein>
<accession>A0A150WZ54</accession>
<reference evidence="19" key="1">
    <citation type="submission" date="2016-01" db="EMBL/GenBank/DDBJ databases">
        <title>Genome sequencing of Roseivirga ehrenbergii KMM 6017.</title>
        <authorList>
            <person name="Selvaratnam C."/>
            <person name="Thevarajoo S."/>
            <person name="Goh K.M."/>
            <person name="Ee R."/>
            <person name="Chan K.-G."/>
            <person name="Chong C.S."/>
        </authorList>
    </citation>
    <scope>NUCLEOTIDE SEQUENCE [LARGE SCALE GENOMIC DNA]</scope>
    <source>
        <strain evidence="19">KMM 6017</strain>
    </source>
</reference>
<gene>
    <name evidence="16" type="primary">nqrC</name>
    <name evidence="19" type="ORF">MB14_10580</name>
</gene>
<comment type="subcellular location">
    <subcellularLocation>
        <location evidence="16">Cell membrane</location>
        <topology evidence="16">Single-pass membrane protein</topology>
    </subcellularLocation>
</comment>
<keyword evidence="5 16" id="KW-0285">Flavoprotein</keyword>
<sequence>MRQSNTYIIVFSLILTAVLGGLLSGVSQVLGPTQKKAQDLDTKKQILGAIPAEKTKLGDMSPEEILARYAEVISSEVADYEGNLVTTNEKGEPLVAENVNIEKNYKKPAEERVYPVFKYRNGNEVAYILPTYGAGLWDAIWGFVALNEDLETIKGVTFSHKGETPGLGARITTDEVQERYQGKSIVENQELVSVTMIKGEGNPPSKLDDTKVDGLAGATLTANGVNAMLLNYLGYYQAYFNKHSANANANADAMSMNNQ</sequence>
<evidence type="ECO:0000256" key="10">
    <source>
        <dbReference type="ARBA" id="ARBA00023027"/>
    </source>
</evidence>
<keyword evidence="7 16" id="KW-0812">Transmembrane</keyword>
<evidence type="ECO:0000256" key="15">
    <source>
        <dbReference type="ARBA" id="ARBA00023201"/>
    </source>
</evidence>
<comment type="subunit">
    <text evidence="16 17">Composed of six subunits; NqrA, NqrB, NqrC, NqrD, NqrE and NqrF.</text>
</comment>
<keyword evidence="2 16" id="KW-1003">Cell membrane</keyword>
<dbReference type="GO" id="GO:0006814">
    <property type="term" value="P:sodium ion transport"/>
    <property type="evidence" value="ECO:0007669"/>
    <property type="project" value="UniProtKB-UniRule"/>
</dbReference>
<evidence type="ECO:0000256" key="4">
    <source>
        <dbReference type="ARBA" id="ARBA00022553"/>
    </source>
</evidence>
<dbReference type="RefSeq" id="WP_062593784.1">
    <property type="nucleotide sequence ID" value="NZ_LQZQ01000050.1"/>
</dbReference>
<evidence type="ECO:0000256" key="7">
    <source>
        <dbReference type="ARBA" id="ARBA00022692"/>
    </source>
</evidence>
<organism evidence="19 20">
    <name type="scientific">Roseivirga ehrenbergii (strain DSM 102268 / JCM 13514 / KCTC 12282 / NCIMB 14502 / KMM 6017)</name>
    <dbReference type="NCBI Taxonomy" id="279360"/>
    <lineage>
        <taxon>Bacteria</taxon>
        <taxon>Pseudomonadati</taxon>
        <taxon>Bacteroidota</taxon>
        <taxon>Cytophagia</taxon>
        <taxon>Cytophagales</taxon>
        <taxon>Roseivirgaceae</taxon>
        <taxon>Roseivirga</taxon>
    </lineage>
</organism>
<dbReference type="PANTHER" id="PTHR37838">
    <property type="entry name" value="NA(+)-TRANSLOCATING NADH-QUINONE REDUCTASE SUBUNIT C"/>
    <property type="match status" value="1"/>
</dbReference>
<keyword evidence="13 16" id="KW-0830">Ubiquinone</keyword>
<feature type="domain" description="FMN-binding" evidence="18">
    <location>
        <begin position="135"/>
        <end position="236"/>
    </location>
</feature>
<evidence type="ECO:0000256" key="5">
    <source>
        <dbReference type="ARBA" id="ARBA00022630"/>
    </source>
</evidence>
<keyword evidence="8 16" id="KW-1278">Translocase</keyword>
<keyword evidence="6 16" id="KW-0288">FMN</keyword>
<dbReference type="EMBL" id="LQZQ01000050">
    <property type="protein sequence ID" value="KYG71753.1"/>
    <property type="molecule type" value="Genomic_DNA"/>
</dbReference>
<dbReference type="EC" id="7.2.1.1" evidence="16 17"/>
<evidence type="ECO:0000256" key="9">
    <source>
        <dbReference type="ARBA" id="ARBA00022989"/>
    </source>
</evidence>
<comment type="similarity">
    <text evidence="16 17">Belongs to the NqrC family.</text>
</comment>
<evidence type="ECO:0000256" key="16">
    <source>
        <dbReference type="HAMAP-Rule" id="MF_00427"/>
    </source>
</evidence>
<dbReference type="AlphaFoldDB" id="A0A150WZ54"/>
<evidence type="ECO:0000256" key="17">
    <source>
        <dbReference type="PIRNR" id="PIRNR009437"/>
    </source>
</evidence>